<dbReference type="InterPro" id="IPR045337">
    <property type="entry name" value="MmgE_PrpD_C"/>
</dbReference>
<gene>
    <name evidence="4" type="ORF">DWE98_05950</name>
</gene>
<evidence type="ECO:0000313" key="5">
    <source>
        <dbReference type="Proteomes" id="UP000255207"/>
    </source>
</evidence>
<reference evidence="5" key="1">
    <citation type="submission" date="2018-07" db="EMBL/GenBank/DDBJ databases">
        <authorList>
            <person name="Safronova V.I."/>
            <person name="Chirak E.R."/>
            <person name="Sazanova A.L."/>
        </authorList>
    </citation>
    <scope>NUCLEOTIDE SEQUENCE [LARGE SCALE GENOMIC DNA]</scope>
    <source>
        <strain evidence="5">RCAM04685</strain>
    </source>
</reference>
<dbReference type="EMBL" id="QQTP01000002">
    <property type="protein sequence ID" value="RDJ28135.1"/>
    <property type="molecule type" value="Genomic_DNA"/>
</dbReference>
<organism evidence="4 5">
    <name type="scientific">Bosea caraganae</name>
    <dbReference type="NCBI Taxonomy" id="2763117"/>
    <lineage>
        <taxon>Bacteria</taxon>
        <taxon>Pseudomonadati</taxon>
        <taxon>Pseudomonadota</taxon>
        <taxon>Alphaproteobacteria</taxon>
        <taxon>Hyphomicrobiales</taxon>
        <taxon>Boseaceae</taxon>
        <taxon>Bosea</taxon>
    </lineage>
</organism>
<dbReference type="PANTHER" id="PTHR16943:SF8">
    <property type="entry name" value="2-METHYLCITRATE DEHYDRATASE"/>
    <property type="match status" value="1"/>
</dbReference>
<dbReference type="RefSeq" id="WP_114828260.1">
    <property type="nucleotide sequence ID" value="NZ_QQTO01000037.1"/>
</dbReference>
<accession>A0A370L9X7</accession>
<dbReference type="Pfam" id="PF19305">
    <property type="entry name" value="MmgE_PrpD_C"/>
    <property type="match status" value="1"/>
</dbReference>
<comment type="similarity">
    <text evidence="1">Belongs to the PrpD family.</text>
</comment>
<evidence type="ECO:0000313" key="4">
    <source>
        <dbReference type="EMBL" id="RDJ28135.1"/>
    </source>
</evidence>
<dbReference type="InterPro" id="IPR042188">
    <property type="entry name" value="MmgE/PrpD_sf_2"/>
</dbReference>
<dbReference type="Gene3D" id="1.10.4100.10">
    <property type="entry name" value="2-methylcitrate dehydratase PrpD"/>
    <property type="match status" value="1"/>
</dbReference>
<dbReference type="PANTHER" id="PTHR16943">
    <property type="entry name" value="2-METHYLCITRATE DEHYDRATASE-RELATED"/>
    <property type="match status" value="1"/>
</dbReference>
<dbReference type="GO" id="GO:0016829">
    <property type="term" value="F:lyase activity"/>
    <property type="evidence" value="ECO:0007669"/>
    <property type="project" value="InterPro"/>
</dbReference>
<evidence type="ECO:0000259" key="2">
    <source>
        <dbReference type="Pfam" id="PF03972"/>
    </source>
</evidence>
<evidence type="ECO:0000256" key="1">
    <source>
        <dbReference type="ARBA" id="ARBA00006174"/>
    </source>
</evidence>
<sequence>MTELNHVTASAVEFMETASYDSLSAEALRIGRRCIIDTLGLYLAGGLEGSVRMLAADAAETGGKAEALLIGHGQTRVPAALAARVLGTAGHAHDWDDTQVSNDPRHVYGLLTHPSVPPLTAALVMSQRLGGVDGKRFMLAFQTGFEVECKISEWMTPRHYRRGHHTSGTVGTFGAAAAAAKLLGLKGAEAAHALGIAASFAAGIRCNFGTMTKPLHVGRASENGVTAALLAARGFTADPAALDGAWGFFQVMGEGLSEEKLPQGFGQTLTIVEPGISIKPYPSGILTHQSMDAMLALVLKHDLKPEQIERIRFFAGKNILEPIRYPLAQNHLQAKFSMPALLSMIALCRRASHHEFSDEFVAGAAMQDVQKRTEVLGDPEIDARGYDKIRSRIEVETKDGRTLVEWADERYRGGPDNPISDADLEAKFRMCAEGAITDAAQDKLLELAWGVDALPRIETLVEQLVFDTTTAARPLRGAAH</sequence>
<dbReference type="InterPro" id="IPR042183">
    <property type="entry name" value="MmgE/PrpD_sf_1"/>
</dbReference>
<dbReference type="Proteomes" id="UP000255207">
    <property type="component" value="Unassembled WGS sequence"/>
</dbReference>
<name>A0A370L9X7_9HYPH</name>
<dbReference type="InterPro" id="IPR045336">
    <property type="entry name" value="MmgE_PrpD_N"/>
</dbReference>
<evidence type="ECO:0000259" key="3">
    <source>
        <dbReference type="Pfam" id="PF19305"/>
    </source>
</evidence>
<proteinExistence type="inferred from homology"/>
<dbReference type="InterPro" id="IPR005656">
    <property type="entry name" value="MmgE_PrpD"/>
</dbReference>
<dbReference type="AlphaFoldDB" id="A0A370L9X7"/>
<feature type="domain" description="MmgE/PrpD N-terminal" evidence="2">
    <location>
        <begin position="13"/>
        <end position="255"/>
    </location>
</feature>
<dbReference type="InterPro" id="IPR036148">
    <property type="entry name" value="MmgE/PrpD_sf"/>
</dbReference>
<dbReference type="OrthoDB" id="9795089at2"/>
<dbReference type="Gene3D" id="3.30.1330.120">
    <property type="entry name" value="2-methylcitrate dehydratase PrpD"/>
    <property type="match status" value="1"/>
</dbReference>
<protein>
    <submittedName>
        <fullName evidence="4">MmgE/PrpD family protein</fullName>
    </submittedName>
</protein>
<comment type="caution">
    <text evidence="4">The sequence shown here is derived from an EMBL/GenBank/DDBJ whole genome shotgun (WGS) entry which is preliminary data.</text>
</comment>
<dbReference type="SUPFAM" id="SSF103378">
    <property type="entry name" value="2-methylcitrate dehydratase PrpD"/>
    <property type="match status" value="1"/>
</dbReference>
<dbReference type="Pfam" id="PF03972">
    <property type="entry name" value="MmgE_PrpD_N"/>
    <property type="match status" value="1"/>
</dbReference>
<feature type="domain" description="MmgE/PrpD C-terminal" evidence="3">
    <location>
        <begin position="281"/>
        <end position="449"/>
    </location>
</feature>
<keyword evidence="5" id="KW-1185">Reference proteome</keyword>